<keyword evidence="1" id="KW-0645">Protease</keyword>
<organism evidence="1">
    <name type="scientific">hydrothermal vent metagenome</name>
    <dbReference type="NCBI Taxonomy" id="652676"/>
    <lineage>
        <taxon>unclassified sequences</taxon>
        <taxon>metagenomes</taxon>
        <taxon>ecological metagenomes</taxon>
    </lineage>
</organism>
<dbReference type="GO" id="GO:0009002">
    <property type="term" value="F:serine-type D-Ala-D-Ala carboxypeptidase activity"/>
    <property type="evidence" value="ECO:0007669"/>
    <property type="project" value="UniProtKB-EC"/>
</dbReference>
<keyword evidence="1" id="KW-0378">Hydrolase</keyword>
<protein>
    <submittedName>
        <fullName evidence="1">D-alanyl-D-alanine carboxypeptidase</fullName>
        <ecNumber evidence="1">3.4.16.4</ecNumber>
    </submittedName>
</protein>
<proteinExistence type="predicted"/>
<dbReference type="EMBL" id="UOGB01000259">
    <property type="protein sequence ID" value="VAX23077.1"/>
    <property type="molecule type" value="Genomic_DNA"/>
</dbReference>
<evidence type="ECO:0000313" key="1">
    <source>
        <dbReference type="EMBL" id="VAX23077.1"/>
    </source>
</evidence>
<sequence>MIRKTVVLGIAAFTLTVSACANIMVPLGLQEAPIPVTDSAYFNKQVDTLVERLKANQTRNFRKAAILEFINSDGQISGLGKYLTVKVSERAVAKGIFRVTPSGQVVEALRKLKIKNNGKLTKEQLTAIGSELAIDAVIIGIVSDLQKGSDIDLNIKAIQASSGELLSAASVNIYRSKQVQSLIQQF</sequence>
<reference evidence="1" key="1">
    <citation type="submission" date="2018-06" db="EMBL/GenBank/DDBJ databases">
        <authorList>
            <person name="Zhirakovskaya E."/>
        </authorList>
    </citation>
    <scope>NUCLEOTIDE SEQUENCE</scope>
</reference>
<dbReference type="Gene3D" id="3.40.50.10610">
    <property type="entry name" value="ABC-type transport auxiliary lipoprotein component"/>
    <property type="match status" value="1"/>
</dbReference>
<dbReference type="EC" id="3.4.16.4" evidence="1"/>
<gene>
    <name evidence="1" type="ORF">MNBD_NITROSPINAE03-365</name>
</gene>
<keyword evidence="1" id="KW-0121">Carboxypeptidase</keyword>
<accession>A0A3B1D2W3</accession>
<name>A0A3B1D2W3_9ZZZZ</name>
<dbReference type="PROSITE" id="PS51257">
    <property type="entry name" value="PROKAR_LIPOPROTEIN"/>
    <property type="match status" value="1"/>
</dbReference>
<dbReference type="AlphaFoldDB" id="A0A3B1D2W3"/>